<dbReference type="GO" id="GO:0000329">
    <property type="term" value="C:fungal-type vacuole membrane"/>
    <property type="evidence" value="ECO:0007669"/>
    <property type="project" value="TreeGrafter"/>
</dbReference>
<dbReference type="eggNOG" id="KOG3432">
    <property type="taxonomic scope" value="Eukaryota"/>
</dbReference>
<keyword evidence="6" id="KW-1185">Reference proteome</keyword>
<name>G9MZ40_HYPVG</name>
<protein>
    <recommendedName>
        <fullName evidence="7">V-type proton ATPase subunit F</fullName>
    </recommendedName>
</protein>
<organism evidence="5 6">
    <name type="scientific">Hypocrea virens (strain Gv29-8 / FGSC 10586)</name>
    <name type="common">Gliocladium virens</name>
    <name type="synonym">Trichoderma virens</name>
    <dbReference type="NCBI Taxonomy" id="413071"/>
    <lineage>
        <taxon>Eukaryota</taxon>
        <taxon>Fungi</taxon>
        <taxon>Dikarya</taxon>
        <taxon>Ascomycota</taxon>
        <taxon>Pezizomycotina</taxon>
        <taxon>Sordariomycetes</taxon>
        <taxon>Hypocreomycetidae</taxon>
        <taxon>Hypocreales</taxon>
        <taxon>Hypocreaceae</taxon>
        <taxon>Trichoderma</taxon>
    </lineage>
</organism>
<accession>G9MZ40</accession>
<evidence type="ECO:0000256" key="1">
    <source>
        <dbReference type="ARBA" id="ARBA00010148"/>
    </source>
</evidence>
<keyword evidence="3" id="KW-0375">Hydrogen ion transport</keyword>
<dbReference type="InParanoid" id="G9MZ40"/>
<dbReference type="HOGENOM" id="CLU_135754_0_2_1"/>
<dbReference type="EMBL" id="ABDF02000080">
    <property type="protein sequence ID" value="EHK20367.1"/>
    <property type="molecule type" value="Genomic_DNA"/>
</dbReference>
<evidence type="ECO:0008006" key="7">
    <source>
        <dbReference type="Google" id="ProtNLM"/>
    </source>
</evidence>
<dbReference type="GO" id="GO:0046961">
    <property type="term" value="F:proton-transporting ATPase activity, rotational mechanism"/>
    <property type="evidence" value="ECO:0007669"/>
    <property type="project" value="InterPro"/>
</dbReference>
<evidence type="ECO:0000256" key="4">
    <source>
        <dbReference type="ARBA" id="ARBA00023065"/>
    </source>
</evidence>
<dbReference type="Proteomes" id="UP000007115">
    <property type="component" value="Unassembled WGS sequence"/>
</dbReference>
<dbReference type="SUPFAM" id="SSF159468">
    <property type="entry name" value="AtpF-like"/>
    <property type="match status" value="1"/>
</dbReference>
<evidence type="ECO:0000256" key="2">
    <source>
        <dbReference type="ARBA" id="ARBA00022448"/>
    </source>
</evidence>
<dbReference type="FunCoup" id="G9MZ40">
    <property type="interactions" value="709"/>
</dbReference>
<dbReference type="Gene3D" id="3.40.50.10580">
    <property type="entry name" value="ATPase, V1 complex, subunit F"/>
    <property type="match status" value="1"/>
</dbReference>
<keyword evidence="4" id="KW-0406">Ion transport</keyword>
<dbReference type="InterPro" id="IPR036906">
    <property type="entry name" value="ATPase_V1_fsu_sf"/>
</dbReference>
<dbReference type="VEuPathDB" id="FungiDB:TRIVIDRAFT_48653"/>
<dbReference type="GeneID" id="25794796"/>
<proteinExistence type="inferred from homology"/>
<evidence type="ECO:0000313" key="6">
    <source>
        <dbReference type="Proteomes" id="UP000007115"/>
    </source>
</evidence>
<dbReference type="PANTHER" id="PTHR13861:SF2">
    <property type="entry name" value="V-TYPE PROTON ATPASE SUBUNIT F"/>
    <property type="match status" value="1"/>
</dbReference>
<gene>
    <name evidence="5" type="ORF">TRIVIDRAFT_48653</name>
</gene>
<dbReference type="RefSeq" id="XP_013954563.1">
    <property type="nucleotide sequence ID" value="XM_014099088.1"/>
</dbReference>
<evidence type="ECO:0000313" key="5">
    <source>
        <dbReference type="EMBL" id="EHK20367.1"/>
    </source>
</evidence>
<dbReference type="OrthoDB" id="10261947at2759"/>
<dbReference type="PANTHER" id="PTHR13861">
    <property type="entry name" value="VACUOLAR ATP SYNTHASE SUBUNIT F"/>
    <property type="match status" value="1"/>
</dbReference>
<evidence type="ECO:0000256" key="3">
    <source>
        <dbReference type="ARBA" id="ARBA00022781"/>
    </source>
</evidence>
<keyword evidence="2" id="KW-0813">Transport</keyword>
<dbReference type="InterPro" id="IPR008218">
    <property type="entry name" value="ATPase_V1-cplx_f_g_su"/>
</dbReference>
<dbReference type="AlphaFoldDB" id="G9MZ40"/>
<dbReference type="Pfam" id="PF01990">
    <property type="entry name" value="ATP-synt_F"/>
    <property type="match status" value="1"/>
</dbReference>
<sequence>NYFTVKSETTNAQIEAAFVQLAKRPEVGVILISQHIANRIRRAIEAHMSQKNGGIPTVIEMPSKDHPWDPEKDTVYRRARDLMGA</sequence>
<reference evidence="5 6" key="1">
    <citation type="journal article" date="2011" name="Genome Biol.">
        <title>Comparative genome sequence analysis underscores mycoparasitism as the ancestral life style of Trichoderma.</title>
        <authorList>
            <person name="Kubicek C.P."/>
            <person name="Herrera-Estrella A."/>
            <person name="Seidl-Seiboth V."/>
            <person name="Martinez D.A."/>
            <person name="Druzhinina I.S."/>
            <person name="Thon M."/>
            <person name="Zeilinger S."/>
            <person name="Casas-Flores S."/>
            <person name="Horwitz B.A."/>
            <person name="Mukherjee P.K."/>
            <person name="Mukherjee M."/>
            <person name="Kredics L."/>
            <person name="Alcaraz L.D."/>
            <person name="Aerts A."/>
            <person name="Antal Z."/>
            <person name="Atanasova L."/>
            <person name="Cervantes-Badillo M.G."/>
            <person name="Challacombe J."/>
            <person name="Chertkov O."/>
            <person name="McCluskey K."/>
            <person name="Coulpier F."/>
            <person name="Deshpande N."/>
            <person name="von Doehren H."/>
            <person name="Ebbole D.J."/>
            <person name="Esquivel-Naranjo E.U."/>
            <person name="Fekete E."/>
            <person name="Flipphi M."/>
            <person name="Glaser F."/>
            <person name="Gomez-Rodriguez E.Y."/>
            <person name="Gruber S."/>
            <person name="Han C."/>
            <person name="Henrissat B."/>
            <person name="Hermosa R."/>
            <person name="Hernandez-Onate M."/>
            <person name="Karaffa L."/>
            <person name="Kosti I."/>
            <person name="Le Crom S."/>
            <person name="Lindquist E."/>
            <person name="Lucas S."/>
            <person name="Luebeck M."/>
            <person name="Luebeck P.S."/>
            <person name="Margeot A."/>
            <person name="Metz B."/>
            <person name="Misra M."/>
            <person name="Nevalainen H."/>
            <person name="Omann M."/>
            <person name="Packer N."/>
            <person name="Perrone G."/>
            <person name="Uresti-Rivera E.E."/>
            <person name="Salamov A."/>
            <person name="Schmoll M."/>
            <person name="Seiboth B."/>
            <person name="Shapiro H."/>
            <person name="Sukno S."/>
            <person name="Tamayo-Ramos J.A."/>
            <person name="Tisch D."/>
            <person name="Wiest A."/>
            <person name="Wilkinson H.H."/>
            <person name="Zhang M."/>
            <person name="Coutinho P.M."/>
            <person name="Kenerley C.M."/>
            <person name="Monte E."/>
            <person name="Baker S.E."/>
            <person name="Grigoriev I.V."/>
        </authorList>
    </citation>
    <scope>NUCLEOTIDE SEQUENCE [LARGE SCALE GENOMIC DNA]</scope>
    <source>
        <strain evidence="6">Gv29-8 / FGSC 10586</strain>
    </source>
</reference>
<feature type="non-terminal residue" evidence="5">
    <location>
        <position position="1"/>
    </location>
</feature>
<dbReference type="STRING" id="413071.G9MZ40"/>
<comment type="similarity">
    <text evidence="1">Belongs to the V-ATPase F subunit family.</text>
</comment>
<comment type="caution">
    <text evidence="5">The sequence shown here is derived from an EMBL/GenBank/DDBJ whole genome shotgun (WGS) entry which is preliminary data.</text>
</comment>